<organism evidence="1 2">
    <name type="scientific">Anoxybacterium hadale</name>
    <dbReference type="NCBI Taxonomy" id="3408580"/>
    <lineage>
        <taxon>Bacteria</taxon>
        <taxon>Bacillati</taxon>
        <taxon>Bacillota</taxon>
        <taxon>Clostridia</taxon>
        <taxon>Peptostreptococcales</taxon>
        <taxon>Anaerovoracaceae</taxon>
        <taxon>Anoxybacterium</taxon>
    </lineage>
</organism>
<dbReference type="Proteomes" id="UP000594014">
    <property type="component" value="Chromosome"/>
</dbReference>
<sequence length="365" mass="40341">MSNSEIRYPLVELDLKKFRNNVDQAVERCGKLGIGLAGVIKGFTGIPQAAKEFADAGVDFIASSRLEQIQAAMDYGIKATYMLIRVPMLSEASEAVRLTDISLNSEVTVLKALNEEALKQGKIHKVLLMVDLGDLREGFWDKKELLDTAVMVEKELDGLYLSGIGTNLGCYGSILATPEKMNELIADAEMIEEAIGRKLDLISGGATTSFPMVLNGTMPKRINNLRMGEGIILAKDLKDLFKLDMSFMYQDAFTLKAQIIELKNKPSYPVGQLSFDAFGNVGTYEDRGIRKRALLGLGKVDVAYPDMIYPRDRGVEVLGASSDHLILDVEDAQREYKVGDIVEFDLCYATLVFVTNFPNVRIVCK</sequence>
<keyword evidence="2" id="KW-1185">Reference proteome</keyword>
<protein>
    <submittedName>
        <fullName evidence="1">Alanine/ornithine racemase family PLP-dependent enzyme</fullName>
    </submittedName>
</protein>
<gene>
    <name evidence="1" type="ORF">FRZ06_14280</name>
</gene>
<accession>A0ACD1ADU7</accession>
<reference evidence="1" key="1">
    <citation type="submission" date="2019-08" db="EMBL/GenBank/DDBJ databases">
        <title>Genome sequence of Clostridiales bacterium MT110.</title>
        <authorList>
            <person name="Cao J."/>
        </authorList>
    </citation>
    <scope>NUCLEOTIDE SEQUENCE</scope>
    <source>
        <strain evidence="1">MT110</strain>
    </source>
</reference>
<proteinExistence type="predicted"/>
<evidence type="ECO:0000313" key="1">
    <source>
        <dbReference type="EMBL" id="QOX64426.1"/>
    </source>
</evidence>
<dbReference type="EMBL" id="CP042469">
    <property type="protein sequence ID" value="QOX64426.1"/>
    <property type="molecule type" value="Genomic_DNA"/>
</dbReference>
<evidence type="ECO:0000313" key="2">
    <source>
        <dbReference type="Proteomes" id="UP000594014"/>
    </source>
</evidence>
<name>A0ACD1ADU7_9FIRM</name>